<dbReference type="InterPro" id="IPR035093">
    <property type="entry name" value="RelE/ParE_toxin_dom_sf"/>
</dbReference>
<dbReference type="NCBIfam" id="TIGR02385">
    <property type="entry name" value="RelE_StbE"/>
    <property type="match status" value="1"/>
</dbReference>
<dbReference type="Gene3D" id="3.30.2310.20">
    <property type="entry name" value="RelE-like"/>
    <property type="match status" value="1"/>
</dbReference>
<sequence length="96" mass="11579">MSYKDSYHPRVKSDLKKIDIGAAREIHDIHVEIILKNPYVPEELYGDLKGVRSYHFKKNKVDYRIAYSINDNEKVIYFLMIGKRENFYEILRRRLT</sequence>
<reference evidence="2 3" key="1">
    <citation type="journal article" date="2016" name="Nat. Commun.">
        <title>Thousands of microbial genomes shed light on interconnected biogeochemical processes in an aquifer system.</title>
        <authorList>
            <person name="Anantharaman K."/>
            <person name="Brown C.T."/>
            <person name="Hug L.A."/>
            <person name="Sharon I."/>
            <person name="Castelle C.J."/>
            <person name="Probst A.J."/>
            <person name="Thomas B.C."/>
            <person name="Singh A."/>
            <person name="Wilkins M.J."/>
            <person name="Karaoz U."/>
            <person name="Brodie E.L."/>
            <person name="Williams K.H."/>
            <person name="Hubbard S.S."/>
            <person name="Banfield J.F."/>
        </authorList>
    </citation>
    <scope>NUCLEOTIDE SEQUENCE [LARGE SCALE GENOMIC DNA]</scope>
</reference>
<evidence type="ECO:0000256" key="1">
    <source>
        <dbReference type="ARBA" id="ARBA00022649"/>
    </source>
</evidence>
<evidence type="ECO:0000313" key="3">
    <source>
        <dbReference type="Proteomes" id="UP000178797"/>
    </source>
</evidence>
<name>A0A1F7S2H0_9BACT</name>
<organism evidence="2 3">
    <name type="scientific">Candidatus Schekmanbacteria bacterium RBG_16_38_10</name>
    <dbReference type="NCBI Taxonomy" id="1817879"/>
    <lineage>
        <taxon>Bacteria</taxon>
        <taxon>Candidatus Schekmaniibacteriota</taxon>
    </lineage>
</organism>
<protein>
    <recommendedName>
        <fullName evidence="4">Plasmid stabilization protein</fullName>
    </recommendedName>
</protein>
<dbReference type="Pfam" id="PF15781">
    <property type="entry name" value="ParE-like_toxin"/>
    <property type="match status" value="1"/>
</dbReference>
<dbReference type="InterPro" id="IPR031552">
    <property type="entry name" value="ParE-like_toxin"/>
</dbReference>
<gene>
    <name evidence="2" type="ORF">A2W05_03825</name>
</gene>
<keyword evidence="1" id="KW-1277">Toxin-antitoxin system</keyword>
<dbReference type="InterPro" id="IPR007712">
    <property type="entry name" value="RelE/ParE_toxin"/>
</dbReference>
<evidence type="ECO:0000313" key="2">
    <source>
        <dbReference type="EMBL" id="OGL47444.1"/>
    </source>
</evidence>
<proteinExistence type="predicted"/>
<evidence type="ECO:0008006" key="4">
    <source>
        <dbReference type="Google" id="ProtNLM"/>
    </source>
</evidence>
<comment type="caution">
    <text evidence="2">The sequence shown here is derived from an EMBL/GenBank/DDBJ whole genome shotgun (WGS) entry which is preliminary data.</text>
</comment>
<dbReference type="SUPFAM" id="SSF143011">
    <property type="entry name" value="RelE-like"/>
    <property type="match status" value="1"/>
</dbReference>
<accession>A0A1F7S2H0</accession>
<dbReference type="AlphaFoldDB" id="A0A1F7S2H0"/>
<dbReference type="Proteomes" id="UP000178797">
    <property type="component" value="Unassembled WGS sequence"/>
</dbReference>
<dbReference type="EMBL" id="MGDE01000034">
    <property type="protein sequence ID" value="OGL47444.1"/>
    <property type="molecule type" value="Genomic_DNA"/>
</dbReference>